<name>D4H5E8_DENA2</name>
<reference evidence="4 5" key="1">
    <citation type="journal article" date="2010" name="Stand. Genomic Sci.">
        <title>Complete genome sequence of Denitrovibrio acetiphilus type strain (N2460).</title>
        <authorList>
            <person name="Kiss H."/>
            <person name="Lang E."/>
            <person name="Lapidus A."/>
            <person name="Copeland A."/>
            <person name="Nolan M."/>
            <person name="Glavina Del Rio T."/>
            <person name="Chen F."/>
            <person name="Lucas S."/>
            <person name="Tice H."/>
            <person name="Cheng J.F."/>
            <person name="Han C."/>
            <person name="Goodwin L."/>
            <person name="Pitluck S."/>
            <person name="Liolios K."/>
            <person name="Pati A."/>
            <person name="Ivanova N."/>
            <person name="Mavromatis K."/>
            <person name="Chen A."/>
            <person name="Palaniappan K."/>
            <person name="Land M."/>
            <person name="Hauser L."/>
            <person name="Chang Y.J."/>
            <person name="Jeffries C.D."/>
            <person name="Detter J.C."/>
            <person name="Brettin T."/>
            <person name="Spring S."/>
            <person name="Rohde M."/>
            <person name="Goker M."/>
            <person name="Woyke T."/>
            <person name="Bristow J."/>
            <person name="Eisen J.A."/>
            <person name="Markowitz V."/>
            <person name="Hugenholtz P."/>
            <person name="Kyrpides N.C."/>
            <person name="Klenk H.P."/>
        </authorList>
    </citation>
    <scope>NUCLEOTIDE SEQUENCE [LARGE SCALE GENOMIC DNA]</scope>
    <source>
        <strain evidence="5">DSM 12809 / NBRC 114555 / N2460</strain>
    </source>
</reference>
<keyword evidence="3" id="KW-0732">Signal</keyword>
<dbReference type="InParanoid" id="D4H5E8"/>
<gene>
    <name evidence="4" type="ordered locus">Dacet_0788</name>
</gene>
<evidence type="ECO:0000256" key="2">
    <source>
        <dbReference type="PROSITE-ProRule" id="PRU00504"/>
    </source>
</evidence>
<keyword evidence="1" id="KW-0677">Repeat</keyword>
<proteinExistence type="predicted"/>
<dbReference type="HOGENOM" id="CLU_945792_0_0_0"/>
<dbReference type="OrthoDB" id="9787204at2"/>
<dbReference type="AlphaFoldDB" id="D4H5E8"/>
<feature type="repeat" description="NHL" evidence="2">
    <location>
        <begin position="156"/>
        <end position="199"/>
    </location>
</feature>
<keyword evidence="5" id="KW-1185">Reference proteome</keyword>
<feature type="chain" id="PRO_5003058370" evidence="3">
    <location>
        <begin position="21"/>
        <end position="293"/>
    </location>
</feature>
<dbReference type="PROSITE" id="PS51125">
    <property type="entry name" value="NHL"/>
    <property type="match status" value="2"/>
</dbReference>
<dbReference type="PANTHER" id="PTHR24104">
    <property type="entry name" value="E3 UBIQUITIN-PROTEIN LIGASE NHLRC1-RELATED"/>
    <property type="match status" value="1"/>
</dbReference>
<dbReference type="CDD" id="cd05819">
    <property type="entry name" value="NHL"/>
    <property type="match status" value="1"/>
</dbReference>
<evidence type="ECO:0000313" key="5">
    <source>
        <dbReference type="Proteomes" id="UP000002012"/>
    </source>
</evidence>
<evidence type="ECO:0000256" key="3">
    <source>
        <dbReference type="SAM" id="SignalP"/>
    </source>
</evidence>
<sequence precursor="true">MKIKIYLAVFLFCVSLSASAERVTASLLYKIQMGDHSAPTDVVLESDGSVGVYDAYAGSYTVYVDGAAGNTVSRDFLKGGNCLVRNGNYFLFCNSEHESLDMLSAGFGVYQSFRLPAELKGRYDPTDALVADGHIFSVDNDNHRIIKTDITTNRFEKSVGVYGGRKLEFWYPFALAVDSKGVLYVSEVLNTRVQKITKELKFYEIFGKWGIKPGEFYRPTGIAVHKGGTLLIADGYTGVVQYLDRDGRFEGVLKDEAGKRLEFGSVTHIRINGDKLAVVDAFNRSVFIYELGD</sequence>
<evidence type="ECO:0000313" key="4">
    <source>
        <dbReference type="EMBL" id="ADD67568.1"/>
    </source>
</evidence>
<protein>
    <submittedName>
        <fullName evidence="4">NHL repeat containing protein</fullName>
    </submittedName>
</protein>
<dbReference type="SUPFAM" id="SSF101898">
    <property type="entry name" value="NHL repeat"/>
    <property type="match status" value="1"/>
</dbReference>
<dbReference type="Gene3D" id="2.120.10.30">
    <property type="entry name" value="TolB, C-terminal domain"/>
    <property type="match status" value="1"/>
</dbReference>
<dbReference type="STRING" id="522772.Dacet_0788"/>
<organism evidence="4 5">
    <name type="scientific">Denitrovibrio acetiphilus (strain DSM 12809 / NBRC 114555 / N2460)</name>
    <dbReference type="NCBI Taxonomy" id="522772"/>
    <lineage>
        <taxon>Bacteria</taxon>
        <taxon>Pseudomonadati</taxon>
        <taxon>Deferribacterota</taxon>
        <taxon>Deferribacteres</taxon>
        <taxon>Deferribacterales</taxon>
        <taxon>Geovibrionaceae</taxon>
        <taxon>Denitrovibrio</taxon>
    </lineage>
</organism>
<feature type="repeat" description="NHL" evidence="2">
    <location>
        <begin position="204"/>
        <end position="246"/>
    </location>
</feature>
<dbReference type="Proteomes" id="UP000002012">
    <property type="component" value="Chromosome"/>
</dbReference>
<accession>D4H5E8</accession>
<dbReference type="PaxDb" id="522772-Dacet_0788"/>
<dbReference type="InterPro" id="IPR011042">
    <property type="entry name" value="6-blade_b-propeller_TolB-like"/>
</dbReference>
<dbReference type="InterPro" id="IPR050952">
    <property type="entry name" value="TRIM-NHL_E3_ligases"/>
</dbReference>
<dbReference type="eggNOG" id="COG3391">
    <property type="taxonomic scope" value="Bacteria"/>
</dbReference>
<dbReference type="EMBL" id="CP001968">
    <property type="protein sequence ID" value="ADD67568.1"/>
    <property type="molecule type" value="Genomic_DNA"/>
</dbReference>
<dbReference type="RefSeq" id="WP_013010100.1">
    <property type="nucleotide sequence ID" value="NC_013943.1"/>
</dbReference>
<dbReference type="PANTHER" id="PTHR24104:SF25">
    <property type="entry name" value="PROTEIN LIN-41"/>
    <property type="match status" value="1"/>
</dbReference>
<dbReference type="GO" id="GO:0008270">
    <property type="term" value="F:zinc ion binding"/>
    <property type="evidence" value="ECO:0007669"/>
    <property type="project" value="UniProtKB-KW"/>
</dbReference>
<dbReference type="InterPro" id="IPR001258">
    <property type="entry name" value="NHL_repeat"/>
</dbReference>
<feature type="signal peptide" evidence="3">
    <location>
        <begin position="1"/>
        <end position="20"/>
    </location>
</feature>
<evidence type="ECO:0000256" key="1">
    <source>
        <dbReference type="ARBA" id="ARBA00022737"/>
    </source>
</evidence>
<dbReference type="KEGG" id="dap:Dacet_0788"/>